<dbReference type="PANTHER" id="PTHR46527:SF1">
    <property type="entry name" value="NUCLEOPORIN NUP42"/>
    <property type="match status" value="1"/>
</dbReference>
<proteinExistence type="predicted"/>
<feature type="zinc finger region" description="C3H1-type" evidence="6">
    <location>
        <begin position="5"/>
        <end position="32"/>
    </location>
</feature>
<dbReference type="STRING" id="3775.A0A1Q3CSC8"/>
<dbReference type="PANTHER" id="PTHR46527">
    <property type="entry name" value="NUCLEOPORIN-LIKE PROTEIN 2"/>
    <property type="match status" value="1"/>
</dbReference>
<dbReference type="Pfam" id="PF00642">
    <property type="entry name" value="zf-CCCH"/>
    <property type="match status" value="1"/>
</dbReference>
<dbReference type="PROSITE" id="PS50103">
    <property type="entry name" value="ZF_C3H1"/>
    <property type="match status" value="1"/>
</dbReference>
<keyword evidence="3 6" id="KW-0863">Zinc-finger</keyword>
<evidence type="ECO:0000256" key="3">
    <source>
        <dbReference type="ARBA" id="ARBA00022771"/>
    </source>
</evidence>
<dbReference type="OrthoDB" id="250836at2759"/>
<feature type="compositionally biased region" description="Polar residues" evidence="7">
    <location>
        <begin position="93"/>
        <end position="107"/>
    </location>
</feature>
<dbReference type="AlphaFoldDB" id="A0A1Q3CSC8"/>
<dbReference type="GO" id="GO:0005634">
    <property type="term" value="C:nucleus"/>
    <property type="evidence" value="ECO:0007669"/>
    <property type="project" value="UniProtKB-SubCell"/>
</dbReference>
<feature type="region of interest" description="Disordered" evidence="7">
    <location>
        <begin position="36"/>
        <end position="107"/>
    </location>
</feature>
<dbReference type="InterPro" id="IPR000571">
    <property type="entry name" value="Znf_CCCH"/>
</dbReference>
<evidence type="ECO:0000313" key="10">
    <source>
        <dbReference type="Proteomes" id="UP000187406"/>
    </source>
</evidence>
<comment type="subcellular location">
    <subcellularLocation>
        <location evidence="1">Nucleus</location>
    </subcellularLocation>
</comment>
<feature type="domain" description="C3H1-type" evidence="8">
    <location>
        <begin position="5"/>
        <end position="32"/>
    </location>
</feature>
<accession>A0A1Q3CSC8</accession>
<comment type="caution">
    <text evidence="9">The sequence shown here is derived from an EMBL/GenBank/DDBJ whole genome shotgun (WGS) entry which is preliminary data.</text>
</comment>
<evidence type="ECO:0000256" key="2">
    <source>
        <dbReference type="ARBA" id="ARBA00022723"/>
    </source>
</evidence>
<dbReference type="InterPro" id="IPR036855">
    <property type="entry name" value="Znf_CCCH_sf"/>
</dbReference>
<dbReference type="InterPro" id="IPR051767">
    <property type="entry name" value="Nucleoporin_NUP42"/>
</dbReference>
<reference evidence="10" key="1">
    <citation type="submission" date="2016-04" db="EMBL/GenBank/DDBJ databases">
        <title>Cephalotus genome sequencing.</title>
        <authorList>
            <person name="Fukushima K."/>
            <person name="Hasebe M."/>
            <person name="Fang X."/>
        </authorList>
    </citation>
    <scope>NUCLEOTIDE SEQUENCE [LARGE SCALE GENOMIC DNA]</scope>
    <source>
        <strain evidence="10">cv. St1</strain>
    </source>
</reference>
<evidence type="ECO:0000256" key="6">
    <source>
        <dbReference type="PROSITE-ProRule" id="PRU00723"/>
    </source>
</evidence>
<dbReference type="EMBL" id="BDDD01002801">
    <property type="protein sequence ID" value="GAV83137.1"/>
    <property type="molecule type" value="Genomic_DNA"/>
</dbReference>
<dbReference type="InParanoid" id="A0A1Q3CSC8"/>
<organism evidence="9 10">
    <name type="scientific">Cephalotus follicularis</name>
    <name type="common">Albany pitcher plant</name>
    <dbReference type="NCBI Taxonomy" id="3775"/>
    <lineage>
        <taxon>Eukaryota</taxon>
        <taxon>Viridiplantae</taxon>
        <taxon>Streptophyta</taxon>
        <taxon>Embryophyta</taxon>
        <taxon>Tracheophyta</taxon>
        <taxon>Spermatophyta</taxon>
        <taxon>Magnoliopsida</taxon>
        <taxon>eudicotyledons</taxon>
        <taxon>Gunneridae</taxon>
        <taxon>Pentapetalae</taxon>
        <taxon>rosids</taxon>
        <taxon>fabids</taxon>
        <taxon>Oxalidales</taxon>
        <taxon>Cephalotaceae</taxon>
        <taxon>Cephalotus</taxon>
    </lineage>
</organism>
<evidence type="ECO:0000256" key="4">
    <source>
        <dbReference type="ARBA" id="ARBA00022833"/>
    </source>
</evidence>
<dbReference type="SMART" id="SM00356">
    <property type="entry name" value="ZnF_C3H1"/>
    <property type="match status" value="1"/>
</dbReference>
<gene>
    <name evidence="9" type="ORF">CFOL_v3_26588</name>
</gene>
<evidence type="ECO:0000256" key="5">
    <source>
        <dbReference type="ARBA" id="ARBA00023242"/>
    </source>
</evidence>
<keyword evidence="2 6" id="KW-0479">Metal-binding</keyword>
<evidence type="ECO:0000259" key="8">
    <source>
        <dbReference type="PROSITE" id="PS50103"/>
    </source>
</evidence>
<evidence type="ECO:0000256" key="1">
    <source>
        <dbReference type="ARBA" id="ARBA00004123"/>
    </source>
</evidence>
<dbReference type="SUPFAM" id="SSF90229">
    <property type="entry name" value="CCCH zinc finger"/>
    <property type="match status" value="1"/>
</dbReference>
<dbReference type="GO" id="GO:0008270">
    <property type="term" value="F:zinc ion binding"/>
    <property type="evidence" value="ECO:0007669"/>
    <property type="project" value="UniProtKB-KW"/>
</dbReference>
<dbReference type="Proteomes" id="UP000187406">
    <property type="component" value="Unassembled WGS sequence"/>
</dbReference>
<dbReference type="Gene3D" id="3.30.1370.210">
    <property type="match status" value="1"/>
</dbReference>
<evidence type="ECO:0000256" key="7">
    <source>
        <dbReference type="SAM" id="MobiDB-lite"/>
    </source>
</evidence>
<name>A0A1Q3CSC8_CEPFO</name>
<keyword evidence="4 6" id="KW-0862">Zinc</keyword>
<feature type="compositionally biased region" description="Polar residues" evidence="7">
    <location>
        <begin position="36"/>
        <end position="45"/>
    </location>
</feature>
<dbReference type="FunCoup" id="A0A1Q3CSC8">
    <property type="interactions" value="1570"/>
</dbReference>
<keyword evidence="10" id="KW-1185">Reference proteome</keyword>
<protein>
    <submittedName>
        <fullName evidence="9">Zf-CCCH domain-containing protein</fullName>
    </submittedName>
</protein>
<sequence length="357" mass="39144">MMQQYNRKQLCRNFQRGSCQYGERCKFVHSNATQSQRSAATNQHPNPFGFGVQTNSLPNAFPNKQHHHQQFKPGENKWSRFSPTPTPAAPSSRQPDNQAQSSNHTCTDPVSCKRIIAEDFENERPLWKLTCYTHRRNAICDIVGDIGFEELRAVAYDDAKHGLSLQSVVEKERNLLHSKLMEFDNLLRNPYRGPLNSASASQSPFPGSAPNAFSVTPQNIAPPSVSGFSQLGTSPNTGFGTRSFVPSNNAFGQPNSFTNNLPSANASFSNSGVVSVPSNQISAFAVSTPNPSSYSNQAPMLLSGPIPSTIAVERATMNIKSVENFQSKPASADVSIWLKEKWMPGEIPEEAPPDAFV</sequence>
<keyword evidence="5" id="KW-0539">Nucleus</keyword>
<evidence type="ECO:0000313" key="9">
    <source>
        <dbReference type="EMBL" id="GAV83137.1"/>
    </source>
</evidence>